<comment type="caution">
    <text evidence="2">The sequence shown here is derived from an EMBL/GenBank/DDBJ whole genome shotgun (WGS) entry which is preliminary data.</text>
</comment>
<evidence type="ECO:0000313" key="2">
    <source>
        <dbReference type="EMBL" id="MFC5385474.1"/>
    </source>
</evidence>
<dbReference type="InterPro" id="IPR025870">
    <property type="entry name" value="Glyoxalase-like_dom"/>
</dbReference>
<accession>A0ABW0GWL8</accession>
<organism evidence="2 3">
    <name type="scientific">Aquamicrobium segne</name>
    <dbReference type="NCBI Taxonomy" id="469547"/>
    <lineage>
        <taxon>Bacteria</taxon>
        <taxon>Pseudomonadati</taxon>
        <taxon>Pseudomonadota</taxon>
        <taxon>Alphaproteobacteria</taxon>
        <taxon>Hyphomicrobiales</taxon>
        <taxon>Phyllobacteriaceae</taxon>
        <taxon>Aquamicrobium</taxon>
    </lineage>
</organism>
<evidence type="ECO:0000313" key="3">
    <source>
        <dbReference type="Proteomes" id="UP001596016"/>
    </source>
</evidence>
<dbReference type="EMBL" id="JBHSLL010000013">
    <property type="protein sequence ID" value="MFC5385474.1"/>
    <property type="molecule type" value="Genomic_DNA"/>
</dbReference>
<name>A0ABW0GWL8_9HYPH</name>
<dbReference type="RefSeq" id="WP_378228413.1">
    <property type="nucleotide sequence ID" value="NZ_JBHSLL010000013.1"/>
</dbReference>
<proteinExistence type="predicted"/>
<reference evidence="3" key="1">
    <citation type="journal article" date="2019" name="Int. J. Syst. Evol. Microbiol.">
        <title>The Global Catalogue of Microorganisms (GCM) 10K type strain sequencing project: providing services to taxonomists for standard genome sequencing and annotation.</title>
        <authorList>
            <consortium name="The Broad Institute Genomics Platform"/>
            <consortium name="The Broad Institute Genome Sequencing Center for Infectious Disease"/>
            <person name="Wu L."/>
            <person name="Ma J."/>
        </authorList>
    </citation>
    <scope>NUCLEOTIDE SEQUENCE [LARGE SCALE GENOMIC DNA]</scope>
    <source>
        <strain evidence="3">CGMCC 4.1415</strain>
    </source>
</reference>
<evidence type="ECO:0000259" key="1">
    <source>
        <dbReference type="Pfam" id="PF13468"/>
    </source>
</evidence>
<dbReference type="Proteomes" id="UP001596016">
    <property type="component" value="Unassembled WGS sequence"/>
</dbReference>
<feature type="domain" description="Glyoxalase-like" evidence="1">
    <location>
        <begin position="5"/>
        <end position="191"/>
    </location>
</feature>
<dbReference type="PANTHER" id="PTHR40265:SF1">
    <property type="entry name" value="GLYOXALASE-LIKE DOMAIN-CONTAINING PROTEIN"/>
    <property type="match status" value="1"/>
</dbReference>
<protein>
    <submittedName>
        <fullName evidence="2">VOC family protein</fullName>
    </submittedName>
</protein>
<dbReference type="SUPFAM" id="SSF54593">
    <property type="entry name" value="Glyoxalase/Bleomycin resistance protein/Dihydroxybiphenyl dioxygenase"/>
    <property type="match status" value="1"/>
</dbReference>
<dbReference type="Pfam" id="PF13468">
    <property type="entry name" value="Glyoxalase_3"/>
    <property type="match status" value="1"/>
</dbReference>
<dbReference type="PANTHER" id="PTHR40265">
    <property type="entry name" value="BLL2707 PROTEIN"/>
    <property type="match status" value="1"/>
</dbReference>
<dbReference type="InterPro" id="IPR029068">
    <property type="entry name" value="Glyas_Bleomycin-R_OHBP_Dase"/>
</dbReference>
<gene>
    <name evidence="2" type="ORF">ACFPLB_05760</name>
</gene>
<sequence length="288" mass="31201">MTHPLDHLVLPTASLEVARARLSLLGFTVSARGKHPFGTENCCVYFPDGTFVEPLAVTDQDAADAAVIAGNVFVARDRLYREKFGPEGFSAVVFTNLDADEDHRRYVGADISAGDRLDFSRPFVDASGQSDTVSFRLAFAALPQMRENFVFACEKANALNIDRAALETHANGVVAITQIIAIASEPAKMMHFLGIAAAEATCESDHRLNLPNAQIVVMTPARYAEKFGLACHEDNNFGFAAIVMAVADRQAARRHLVSAGINHEIRDQRIIIAPAPGQGAAFIFEEQS</sequence>
<dbReference type="Gene3D" id="3.10.180.10">
    <property type="entry name" value="2,3-Dihydroxybiphenyl 1,2-Dioxygenase, domain 1"/>
    <property type="match status" value="1"/>
</dbReference>
<keyword evidence="3" id="KW-1185">Reference proteome</keyword>